<dbReference type="PANTHER" id="PTHR43091">
    <property type="entry name" value="3-OXOACYL-[ACYL-CARRIER-PROTEIN] SYNTHASE"/>
    <property type="match status" value="1"/>
</dbReference>
<dbReference type="EMBL" id="SMOL01000458">
    <property type="protein sequence ID" value="KAB2613999.1"/>
    <property type="molecule type" value="Genomic_DNA"/>
</dbReference>
<dbReference type="Gene3D" id="3.40.47.10">
    <property type="match status" value="2"/>
</dbReference>
<keyword evidence="5" id="KW-0276">Fatty acid metabolism</keyword>
<dbReference type="UniPathway" id="UPA00094"/>
<evidence type="ECO:0000256" key="4">
    <source>
        <dbReference type="ARBA" id="ARBA00022679"/>
    </source>
</evidence>
<gene>
    <name evidence="9" type="ORF">D8674_036315</name>
</gene>
<dbReference type="OrthoDB" id="1684124at2759"/>
<dbReference type="SUPFAM" id="SSF53901">
    <property type="entry name" value="Thiolase-like"/>
    <property type="match status" value="2"/>
</dbReference>
<evidence type="ECO:0000259" key="8">
    <source>
        <dbReference type="Pfam" id="PF08541"/>
    </source>
</evidence>
<dbReference type="Pfam" id="PF08541">
    <property type="entry name" value="ACP_syn_III_C"/>
    <property type="match status" value="1"/>
</dbReference>
<evidence type="ECO:0000313" key="10">
    <source>
        <dbReference type="Proteomes" id="UP000327157"/>
    </source>
</evidence>
<comment type="pathway">
    <text evidence="1">Lipid metabolism; fatty acid biosynthesis.</text>
</comment>
<evidence type="ECO:0000256" key="6">
    <source>
        <dbReference type="ARBA" id="ARBA00023098"/>
    </source>
</evidence>
<keyword evidence="3" id="KW-0444">Lipid biosynthesis</keyword>
<proteinExistence type="inferred from homology"/>
<reference evidence="10" key="2">
    <citation type="submission" date="2019-10" db="EMBL/GenBank/DDBJ databases">
        <title>A de novo genome assembly of a pear dwarfing rootstock.</title>
        <authorList>
            <person name="Wang F."/>
            <person name="Wang J."/>
            <person name="Li S."/>
            <person name="Zhang Y."/>
            <person name="Fang M."/>
            <person name="Ma L."/>
            <person name="Zhao Y."/>
            <person name="Jiang S."/>
        </authorList>
    </citation>
    <scope>NUCLEOTIDE SEQUENCE [LARGE SCALE GENOMIC DNA]</scope>
</reference>
<evidence type="ECO:0000256" key="5">
    <source>
        <dbReference type="ARBA" id="ARBA00022832"/>
    </source>
</evidence>
<dbReference type="AlphaFoldDB" id="A0A5N5GES3"/>
<reference evidence="9 10" key="3">
    <citation type="submission" date="2019-11" db="EMBL/GenBank/DDBJ databases">
        <title>A de novo genome assembly of a pear dwarfing rootstock.</title>
        <authorList>
            <person name="Wang F."/>
            <person name="Wang J."/>
            <person name="Li S."/>
            <person name="Zhang Y."/>
            <person name="Fang M."/>
            <person name="Ma L."/>
            <person name="Zhao Y."/>
            <person name="Jiang S."/>
        </authorList>
    </citation>
    <scope>NUCLEOTIDE SEQUENCE [LARGE SCALE GENOMIC DNA]</scope>
    <source>
        <strain evidence="9">S2</strain>
        <tissue evidence="9">Leaf</tissue>
    </source>
</reference>
<dbReference type="InterPro" id="IPR016039">
    <property type="entry name" value="Thiolase-like"/>
</dbReference>
<dbReference type="PANTHER" id="PTHR43091:SF1">
    <property type="entry name" value="BETA-KETOACYL-[ACYL-CARRIER-PROTEIN] SYNTHASE III, CHLOROPLASTIC"/>
    <property type="match status" value="1"/>
</dbReference>
<evidence type="ECO:0000256" key="1">
    <source>
        <dbReference type="ARBA" id="ARBA00005194"/>
    </source>
</evidence>
<protein>
    <submittedName>
        <fullName evidence="9">3-oxoacyl-[acyl-carrier-protein] synthase III</fullName>
    </submittedName>
</protein>
<accession>A0A5N5GES3</accession>
<comment type="similarity">
    <text evidence="2">Belongs to the thiolase-like superfamily. FabH family.</text>
</comment>
<comment type="caution">
    <text evidence="9">The sequence shown here is derived from an EMBL/GenBank/DDBJ whole genome shotgun (WGS) entry which is preliminary data.</text>
</comment>
<dbReference type="GO" id="GO:0009507">
    <property type="term" value="C:chloroplast"/>
    <property type="evidence" value="ECO:0007669"/>
    <property type="project" value="TreeGrafter"/>
</dbReference>
<dbReference type="GO" id="GO:0016746">
    <property type="term" value="F:acyltransferase activity"/>
    <property type="evidence" value="ECO:0007669"/>
    <property type="project" value="InterPro"/>
</dbReference>
<dbReference type="GO" id="GO:0006633">
    <property type="term" value="P:fatty acid biosynthetic process"/>
    <property type="evidence" value="ECO:0007669"/>
    <property type="project" value="UniProtKB-UniPathway"/>
</dbReference>
<evidence type="ECO:0000313" key="9">
    <source>
        <dbReference type="EMBL" id="KAB2613999.1"/>
    </source>
</evidence>
<reference evidence="9 10" key="1">
    <citation type="submission" date="2019-09" db="EMBL/GenBank/DDBJ databases">
        <authorList>
            <person name="Ou C."/>
        </authorList>
    </citation>
    <scope>NUCLEOTIDE SEQUENCE [LARGE SCALE GENOMIC DNA]</scope>
    <source>
        <strain evidence="9">S2</strain>
        <tissue evidence="9">Leaf</tissue>
    </source>
</reference>
<feature type="domain" description="Beta-ketoacyl-[acyl-carrier-protein] synthase III C-terminal" evidence="8">
    <location>
        <begin position="155"/>
        <end position="241"/>
    </location>
</feature>
<evidence type="ECO:0000256" key="3">
    <source>
        <dbReference type="ARBA" id="ARBA00022516"/>
    </source>
</evidence>
<name>A0A5N5GES3_9ROSA</name>
<dbReference type="Proteomes" id="UP000327157">
    <property type="component" value="Chromosome 9"/>
</dbReference>
<keyword evidence="7" id="KW-0275">Fatty acid biosynthesis</keyword>
<sequence>MATNASGFFTAPTVPSLQFAFLDLGFLPLRESRRGYSAPALLKAQRSMLELPLLNLDHPSKESLSTLAVEAAHKALEMAQVGVDDVDLILVCTSTPDEIFGCAPKVQKALGCARNPLAYDITAACSASYSCLQMNGKEVLRFAVRVVPQSIEYSLAKAGLPASSIDWLLLHQSILDAVSTRMQIPSEQVISNLANYGNTSAGSIPLALDEAVRIGKVKPGHTIAAAGFGAGLTWASTIFRWG</sequence>
<keyword evidence="6" id="KW-0443">Lipid metabolism</keyword>
<dbReference type="InterPro" id="IPR013747">
    <property type="entry name" value="ACP_syn_III_C"/>
</dbReference>
<keyword evidence="10" id="KW-1185">Reference proteome</keyword>
<organism evidence="9 10">
    <name type="scientific">Pyrus ussuriensis x Pyrus communis</name>
    <dbReference type="NCBI Taxonomy" id="2448454"/>
    <lineage>
        <taxon>Eukaryota</taxon>
        <taxon>Viridiplantae</taxon>
        <taxon>Streptophyta</taxon>
        <taxon>Embryophyta</taxon>
        <taxon>Tracheophyta</taxon>
        <taxon>Spermatophyta</taxon>
        <taxon>Magnoliopsida</taxon>
        <taxon>eudicotyledons</taxon>
        <taxon>Gunneridae</taxon>
        <taxon>Pentapetalae</taxon>
        <taxon>rosids</taxon>
        <taxon>fabids</taxon>
        <taxon>Rosales</taxon>
        <taxon>Rosaceae</taxon>
        <taxon>Amygdaloideae</taxon>
        <taxon>Maleae</taxon>
        <taxon>Pyrus</taxon>
    </lineage>
</organism>
<keyword evidence="4" id="KW-0808">Transferase</keyword>
<evidence type="ECO:0000256" key="7">
    <source>
        <dbReference type="ARBA" id="ARBA00023160"/>
    </source>
</evidence>
<evidence type="ECO:0000256" key="2">
    <source>
        <dbReference type="ARBA" id="ARBA00008642"/>
    </source>
</evidence>